<feature type="domain" description="PpiC" evidence="11">
    <location>
        <begin position="162"/>
        <end position="259"/>
    </location>
</feature>
<dbReference type="GO" id="GO:0003755">
    <property type="term" value="F:peptidyl-prolyl cis-trans isomerase activity"/>
    <property type="evidence" value="ECO:0007669"/>
    <property type="project" value="UniProtKB-KW"/>
</dbReference>
<evidence type="ECO:0000313" key="13">
    <source>
        <dbReference type="Proteomes" id="UP000628017"/>
    </source>
</evidence>
<dbReference type="InterPro" id="IPR000297">
    <property type="entry name" value="PPIase_PpiC"/>
</dbReference>
<dbReference type="Gene3D" id="1.10.4030.10">
    <property type="entry name" value="Porin chaperone SurA, peptide-binding domain"/>
    <property type="match status" value="1"/>
</dbReference>
<accession>A0A916R3A0</accession>
<name>A0A916R3A0_9RHOB</name>
<evidence type="ECO:0000256" key="8">
    <source>
        <dbReference type="ARBA" id="ARBA00031484"/>
    </source>
</evidence>
<dbReference type="Pfam" id="PF09312">
    <property type="entry name" value="SurA_N"/>
    <property type="match status" value="1"/>
</dbReference>
<dbReference type="InterPro" id="IPR046357">
    <property type="entry name" value="PPIase_dom_sf"/>
</dbReference>
<dbReference type="EMBL" id="BMKA01000003">
    <property type="protein sequence ID" value="GGA24757.1"/>
    <property type="molecule type" value="Genomic_DNA"/>
</dbReference>
<dbReference type="PANTHER" id="PTHR47637">
    <property type="entry name" value="CHAPERONE SURA"/>
    <property type="match status" value="1"/>
</dbReference>
<keyword evidence="2 10" id="KW-0732">Signal</keyword>
<evidence type="ECO:0000313" key="12">
    <source>
        <dbReference type="EMBL" id="GGA24757.1"/>
    </source>
</evidence>
<dbReference type="InterPro" id="IPR015391">
    <property type="entry name" value="SurA_N"/>
</dbReference>
<keyword evidence="13" id="KW-1185">Reference proteome</keyword>
<evidence type="ECO:0000256" key="4">
    <source>
        <dbReference type="ARBA" id="ARBA00023110"/>
    </source>
</evidence>
<evidence type="ECO:0000256" key="3">
    <source>
        <dbReference type="ARBA" id="ARBA00022764"/>
    </source>
</evidence>
<dbReference type="Proteomes" id="UP000628017">
    <property type="component" value="Unassembled WGS sequence"/>
</dbReference>
<evidence type="ECO:0000259" key="11">
    <source>
        <dbReference type="PROSITE" id="PS50198"/>
    </source>
</evidence>
<evidence type="ECO:0000256" key="1">
    <source>
        <dbReference type="ARBA" id="ARBA00018370"/>
    </source>
</evidence>
<feature type="signal peptide" evidence="10">
    <location>
        <begin position="1"/>
        <end position="21"/>
    </location>
</feature>
<gene>
    <name evidence="12" type="ORF">GCM10011498_27200</name>
</gene>
<dbReference type="SUPFAM" id="SSF109998">
    <property type="entry name" value="Triger factor/SurA peptide-binding domain-like"/>
    <property type="match status" value="1"/>
</dbReference>
<dbReference type="AlphaFoldDB" id="A0A916R3A0"/>
<keyword evidence="3" id="KW-0574">Periplasm</keyword>
<dbReference type="PROSITE" id="PS50198">
    <property type="entry name" value="PPIC_PPIASE_2"/>
    <property type="match status" value="1"/>
</dbReference>
<keyword evidence="4 9" id="KW-0697">Rotamase</keyword>
<organism evidence="12 13">
    <name type="scientific">Neptunicoccus cionae</name>
    <dbReference type="NCBI Taxonomy" id="2035344"/>
    <lineage>
        <taxon>Bacteria</taxon>
        <taxon>Pseudomonadati</taxon>
        <taxon>Pseudomonadota</taxon>
        <taxon>Alphaproteobacteria</taxon>
        <taxon>Rhodobacterales</taxon>
        <taxon>Paracoccaceae</taxon>
        <taxon>Neptunicoccus</taxon>
    </lineage>
</organism>
<comment type="caution">
    <text evidence="12">The sequence shown here is derived from an EMBL/GenBank/DDBJ whole genome shotgun (WGS) entry which is preliminary data.</text>
</comment>
<dbReference type="SUPFAM" id="SSF54534">
    <property type="entry name" value="FKBP-like"/>
    <property type="match status" value="1"/>
</dbReference>
<evidence type="ECO:0000256" key="9">
    <source>
        <dbReference type="PROSITE-ProRule" id="PRU00278"/>
    </source>
</evidence>
<evidence type="ECO:0000256" key="7">
    <source>
        <dbReference type="ARBA" id="ARBA00030642"/>
    </source>
</evidence>
<evidence type="ECO:0000256" key="5">
    <source>
        <dbReference type="ARBA" id="ARBA00023186"/>
    </source>
</evidence>
<proteinExistence type="predicted"/>
<evidence type="ECO:0000256" key="2">
    <source>
        <dbReference type="ARBA" id="ARBA00022729"/>
    </source>
</evidence>
<sequence length="403" mass="43467">MKSVAVALMAGLMAVASPASAQSSNPYGVAIRVNDSVVTNFEINQRVLLLQAFGTTGDLRKTAEEQLIEDRLRLQAAKQAGLTVTEDEIEAGVAEFAGRANLTGEQLYQFVAQRGAARESMQDFVRAGLLWRNLVQARFAGRASVSDSEIDTTLNLIVVRPTQSILFSEIRLPLNQQTDAQTLELADSLSKSIRTEAAFAAAARRYSRAPSRARSGRLDWLPVAQLPAALAGQIMALQPGEVTAPVTLGATVGLFQLRGVRNDPASAEQVISVSYTTVNIPGEPGSERLLAEATDLINDVDTCDDLRAESERFAVPGYTDHTQTIGTVPDHIAVTLANLDRHEASYYTNTAGTLSVVMLCDRTRDLPEGTRDNIRSGLFNQRVSALGQGYLQELKGDAVIVRP</sequence>
<dbReference type="InterPro" id="IPR027304">
    <property type="entry name" value="Trigger_fact/SurA_dom_sf"/>
</dbReference>
<protein>
    <recommendedName>
        <fullName evidence="1">Parvulin-like PPIase</fullName>
    </recommendedName>
    <alternativeName>
        <fullName evidence="7">Peptidyl-prolyl cis-trans isomerase plp</fullName>
    </alternativeName>
    <alternativeName>
        <fullName evidence="8">Rotamase plp</fullName>
    </alternativeName>
</protein>
<evidence type="ECO:0000256" key="10">
    <source>
        <dbReference type="SAM" id="SignalP"/>
    </source>
</evidence>
<dbReference type="PANTHER" id="PTHR47637:SF1">
    <property type="entry name" value="CHAPERONE SURA"/>
    <property type="match status" value="1"/>
</dbReference>
<reference evidence="12" key="2">
    <citation type="submission" date="2020-09" db="EMBL/GenBank/DDBJ databases">
        <authorList>
            <person name="Sun Q."/>
            <person name="Zhou Y."/>
        </authorList>
    </citation>
    <scope>NUCLEOTIDE SEQUENCE</scope>
    <source>
        <strain evidence="12">CGMCC 1.15880</strain>
    </source>
</reference>
<feature type="chain" id="PRO_5037780989" description="Parvulin-like PPIase" evidence="10">
    <location>
        <begin position="22"/>
        <end position="403"/>
    </location>
</feature>
<dbReference type="Gene3D" id="3.10.50.40">
    <property type="match status" value="1"/>
</dbReference>
<evidence type="ECO:0000256" key="6">
    <source>
        <dbReference type="ARBA" id="ARBA00023235"/>
    </source>
</evidence>
<reference evidence="12" key="1">
    <citation type="journal article" date="2014" name="Int. J. Syst. Evol. Microbiol.">
        <title>Complete genome sequence of Corynebacterium casei LMG S-19264T (=DSM 44701T), isolated from a smear-ripened cheese.</title>
        <authorList>
            <consortium name="US DOE Joint Genome Institute (JGI-PGF)"/>
            <person name="Walter F."/>
            <person name="Albersmeier A."/>
            <person name="Kalinowski J."/>
            <person name="Ruckert C."/>
        </authorList>
    </citation>
    <scope>NUCLEOTIDE SEQUENCE</scope>
    <source>
        <strain evidence="12">CGMCC 1.15880</strain>
    </source>
</reference>
<dbReference type="RefSeq" id="WP_188676304.1">
    <property type="nucleotide sequence ID" value="NZ_BMKA01000003.1"/>
</dbReference>
<dbReference type="InterPro" id="IPR050280">
    <property type="entry name" value="OMP_Chaperone_SurA"/>
</dbReference>
<dbReference type="Pfam" id="PF00639">
    <property type="entry name" value="Rotamase"/>
    <property type="match status" value="1"/>
</dbReference>
<keyword evidence="5" id="KW-0143">Chaperone</keyword>
<keyword evidence="6 9" id="KW-0413">Isomerase</keyword>